<protein>
    <submittedName>
        <fullName evidence="2">Copper chaperone PCu(A)C</fullName>
    </submittedName>
</protein>
<dbReference type="AlphaFoldDB" id="A0A3A3FF75"/>
<keyword evidence="3" id="KW-1185">Reference proteome</keyword>
<accession>A0A3A3FF75</accession>
<feature type="chain" id="PRO_5017460545" evidence="1">
    <location>
        <begin position="20"/>
        <end position="142"/>
    </location>
</feature>
<evidence type="ECO:0000256" key="1">
    <source>
        <dbReference type="SAM" id="SignalP"/>
    </source>
</evidence>
<gene>
    <name evidence="2" type="ORF">D3871_25375</name>
</gene>
<sequence>MKKLIFALLFTVGASSAFAEVSITDAWARATVPGQPVGAIYMKISSSTATRMVSAETDAAKQVQVHDMHMHDGVMRMREHGQLDVTPGQTVELAPGGKHLMLMGLTKPLVAGESVTVKMTFEDAKNKKSTSIVTVPIRALRK</sequence>
<dbReference type="SUPFAM" id="SSF110087">
    <property type="entry name" value="DR1885-like metal-binding protein"/>
    <property type="match status" value="1"/>
</dbReference>
<comment type="caution">
    <text evidence="2">The sequence shown here is derived from an EMBL/GenBank/DDBJ whole genome shotgun (WGS) entry which is preliminary data.</text>
</comment>
<dbReference type="InterPro" id="IPR058248">
    <property type="entry name" value="Lxx211020-like"/>
</dbReference>
<name>A0A3A3FF75_9BURK</name>
<dbReference type="InterPro" id="IPR007410">
    <property type="entry name" value="LpqE-like"/>
</dbReference>
<dbReference type="Proteomes" id="UP000265955">
    <property type="component" value="Unassembled WGS sequence"/>
</dbReference>
<dbReference type="PANTHER" id="PTHR36302">
    <property type="entry name" value="BLR7088 PROTEIN"/>
    <property type="match status" value="1"/>
</dbReference>
<feature type="signal peptide" evidence="1">
    <location>
        <begin position="1"/>
        <end position="19"/>
    </location>
</feature>
<reference evidence="3" key="1">
    <citation type="submission" date="2018-09" db="EMBL/GenBank/DDBJ databases">
        <authorList>
            <person name="Zhu H."/>
        </authorList>
    </citation>
    <scope>NUCLEOTIDE SEQUENCE [LARGE SCALE GENOMIC DNA]</scope>
    <source>
        <strain evidence="3">K1R23-30</strain>
    </source>
</reference>
<organism evidence="2 3">
    <name type="scientific">Noviherbaspirillum saxi</name>
    <dbReference type="NCBI Taxonomy" id="2320863"/>
    <lineage>
        <taxon>Bacteria</taxon>
        <taxon>Pseudomonadati</taxon>
        <taxon>Pseudomonadota</taxon>
        <taxon>Betaproteobacteria</taxon>
        <taxon>Burkholderiales</taxon>
        <taxon>Oxalobacteraceae</taxon>
        <taxon>Noviherbaspirillum</taxon>
    </lineage>
</organism>
<dbReference type="Gene3D" id="2.60.40.1890">
    <property type="entry name" value="PCu(A)C copper chaperone"/>
    <property type="match status" value="1"/>
</dbReference>
<dbReference type="InterPro" id="IPR036182">
    <property type="entry name" value="PCuAC_sf"/>
</dbReference>
<dbReference type="EMBL" id="QYUO01000003">
    <property type="protein sequence ID" value="RJF91996.1"/>
    <property type="molecule type" value="Genomic_DNA"/>
</dbReference>
<dbReference type="RefSeq" id="WP_119771882.1">
    <property type="nucleotide sequence ID" value="NZ_QYUO01000003.1"/>
</dbReference>
<dbReference type="OrthoDB" id="9796962at2"/>
<evidence type="ECO:0000313" key="2">
    <source>
        <dbReference type="EMBL" id="RJF91996.1"/>
    </source>
</evidence>
<evidence type="ECO:0000313" key="3">
    <source>
        <dbReference type="Proteomes" id="UP000265955"/>
    </source>
</evidence>
<proteinExistence type="predicted"/>
<dbReference type="PANTHER" id="PTHR36302:SF1">
    <property type="entry name" value="COPPER CHAPERONE PCU(A)C"/>
    <property type="match status" value="1"/>
</dbReference>
<dbReference type="Pfam" id="PF04314">
    <property type="entry name" value="PCuAC"/>
    <property type="match status" value="1"/>
</dbReference>
<keyword evidence="1" id="KW-0732">Signal</keyword>